<comment type="caution">
    <text evidence="1">The sequence shown here is derived from an EMBL/GenBank/DDBJ whole genome shotgun (WGS) entry which is preliminary data.</text>
</comment>
<evidence type="ECO:0000313" key="1">
    <source>
        <dbReference type="EMBL" id="VEL44133.1"/>
    </source>
</evidence>
<dbReference type="Proteomes" id="UP000784294">
    <property type="component" value="Unassembled WGS sequence"/>
</dbReference>
<reference evidence="1" key="1">
    <citation type="submission" date="2018-11" db="EMBL/GenBank/DDBJ databases">
        <authorList>
            <consortium name="Pathogen Informatics"/>
        </authorList>
    </citation>
    <scope>NUCLEOTIDE SEQUENCE</scope>
</reference>
<dbReference type="EMBL" id="CAAALY010290217">
    <property type="protein sequence ID" value="VEL44133.1"/>
    <property type="molecule type" value="Genomic_DNA"/>
</dbReference>
<sequence>MASHDVSANQLIGPSSSAQLINTTLINLVCRFGSDLISVTNRRIQNLRGSTHPISGVGCSLYKQVSLTVELTLYSLACLKCKHF</sequence>
<dbReference type="AlphaFoldDB" id="A0A448XST1"/>
<keyword evidence="2" id="KW-1185">Reference proteome</keyword>
<proteinExistence type="predicted"/>
<accession>A0A448XST1</accession>
<gene>
    <name evidence="1" type="ORF">PXEA_LOCUS37573</name>
</gene>
<name>A0A448XST1_9PLAT</name>
<organism evidence="1 2">
    <name type="scientific">Protopolystoma xenopodis</name>
    <dbReference type="NCBI Taxonomy" id="117903"/>
    <lineage>
        <taxon>Eukaryota</taxon>
        <taxon>Metazoa</taxon>
        <taxon>Spiralia</taxon>
        <taxon>Lophotrochozoa</taxon>
        <taxon>Platyhelminthes</taxon>
        <taxon>Monogenea</taxon>
        <taxon>Polyopisthocotylea</taxon>
        <taxon>Polystomatidea</taxon>
        <taxon>Polystomatidae</taxon>
        <taxon>Protopolystoma</taxon>
    </lineage>
</organism>
<protein>
    <submittedName>
        <fullName evidence="1">Uncharacterized protein</fullName>
    </submittedName>
</protein>
<evidence type="ECO:0000313" key="2">
    <source>
        <dbReference type="Proteomes" id="UP000784294"/>
    </source>
</evidence>